<dbReference type="SUPFAM" id="SSF51215">
    <property type="entry name" value="Regulatory protein AraC"/>
    <property type="match status" value="1"/>
</dbReference>
<keyword evidence="3" id="KW-0804">Transcription</keyword>
<dbReference type="SUPFAM" id="SSF46689">
    <property type="entry name" value="Homeodomain-like"/>
    <property type="match status" value="1"/>
</dbReference>
<dbReference type="EMBL" id="JAENIM010000045">
    <property type="protein sequence ID" value="MBK1792392.1"/>
    <property type="molecule type" value="Genomic_DNA"/>
</dbReference>
<dbReference type="PROSITE" id="PS00041">
    <property type="entry name" value="HTH_ARAC_FAMILY_1"/>
    <property type="match status" value="1"/>
</dbReference>
<keyword evidence="2" id="KW-0238">DNA-binding</keyword>
<dbReference type="SMART" id="SM00342">
    <property type="entry name" value="HTH_ARAC"/>
    <property type="match status" value="1"/>
</dbReference>
<dbReference type="Gene3D" id="1.10.10.60">
    <property type="entry name" value="Homeodomain-like"/>
    <property type="match status" value="2"/>
</dbReference>
<dbReference type="GO" id="GO:0003700">
    <property type="term" value="F:DNA-binding transcription factor activity"/>
    <property type="evidence" value="ECO:0007669"/>
    <property type="project" value="InterPro"/>
</dbReference>
<dbReference type="RefSeq" id="WP_200312406.1">
    <property type="nucleotide sequence ID" value="NZ_JAENIM010000045.1"/>
</dbReference>
<evidence type="ECO:0000256" key="3">
    <source>
        <dbReference type="ARBA" id="ARBA00023163"/>
    </source>
</evidence>
<dbReference type="PANTHER" id="PTHR43280">
    <property type="entry name" value="ARAC-FAMILY TRANSCRIPTIONAL REGULATOR"/>
    <property type="match status" value="1"/>
</dbReference>
<dbReference type="Pfam" id="PF02311">
    <property type="entry name" value="AraC_binding"/>
    <property type="match status" value="1"/>
</dbReference>
<evidence type="ECO:0000256" key="4">
    <source>
        <dbReference type="SAM" id="MobiDB-lite"/>
    </source>
</evidence>
<evidence type="ECO:0000259" key="5">
    <source>
        <dbReference type="PROSITE" id="PS01124"/>
    </source>
</evidence>
<evidence type="ECO:0000313" key="6">
    <source>
        <dbReference type="EMBL" id="MBK1792392.1"/>
    </source>
</evidence>
<feature type="domain" description="HTH araC/xylS-type" evidence="5">
    <location>
        <begin position="194"/>
        <end position="292"/>
    </location>
</feature>
<proteinExistence type="predicted"/>
<dbReference type="AlphaFoldDB" id="A0A8J7MFY1"/>
<dbReference type="PANTHER" id="PTHR43280:SF2">
    <property type="entry name" value="HTH-TYPE TRANSCRIPTIONAL REGULATOR EXSA"/>
    <property type="match status" value="1"/>
</dbReference>
<sequence>MDGDLRKLVDYLSEPDDYFSGVGSGSFPSPKNLLLFARHDVQELQQQALANKSHHRFVLLVAVEGAGTVHVNHRGLTVNPGEALLIHPYQFHYYSGIDRSKFDWLFITFEFEPEDSLVSLKYSVLDLPRQAREILKSFVAHYLASVGQKKVNYVEEFLLQAQLQRILLMMLKQQLGVDHALVEQQGETGSGILNDINRLLMERAGKVTLLTDFAEALSMSESRLRAVFREQAGVSLGEYLRNYRLNRAMGMLRNSQLPIAEVADLCGYGSLQAFSRAFSNSVGQSPMAYRQRKPVPEKIAEEPEAALES</sequence>
<comment type="caution">
    <text evidence="6">The sequence shown here is derived from an EMBL/GenBank/DDBJ whole genome shotgun (WGS) entry which is preliminary data.</text>
</comment>
<evidence type="ECO:0000256" key="2">
    <source>
        <dbReference type="ARBA" id="ARBA00023125"/>
    </source>
</evidence>
<dbReference type="InterPro" id="IPR003313">
    <property type="entry name" value="AraC-bd"/>
</dbReference>
<gene>
    <name evidence="6" type="ORF">JIN82_14605</name>
</gene>
<evidence type="ECO:0000313" key="7">
    <source>
        <dbReference type="Proteomes" id="UP000624703"/>
    </source>
</evidence>
<dbReference type="GO" id="GO:0043565">
    <property type="term" value="F:sequence-specific DNA binding"/>
    <property type="evidence" value="ECO:0007669"/>
    <property type="project" value="InterPro"/>
</dbReference>
<evidence type="ECO:0000256" key="1">
    <source>
        <dbReference type="ARBA" id="ARBA00023015"/>
    </source>
</evidence>
<feature type="region of interest" description="Disordered" evidence="4">
    <location>
        <begin position="285"/>
        <end position="309"/>
    </location>
</feature>
<accession>A0A8J7MFY1</accession>
<organism evidence="6 7">
    <name type="scientific">Persicirhabdus sediminis</name>
    <dbReference type="NCBI Taxonomy" id="454144"/>
    <lineage>
        <taxon>Bacteria</taxon>
        <taxon>Pseudomonadati</taxon>
        <taxon>Verrucomicrobiota</taxon>
        <taxon>Verrucomicrobiia</taxon>
        <taxon>Verrucomicrobiales</taxon>
        <taxon>Verrucomicrobiaceae</taxon>
        <taxon>Persicirhabdus</taxon>
    </lineage>
</organism>
<dbReference type="InterPro" id="IPR018060">
    <property type="entry name" value="HTH_AraC"/>
</dbReference>
<name>A0A8J7MFY1_9BACT</name>
<dbReference type="InterPro" id="IPR009057">
    <property type="entry name" value="Homeodomain-like_sf"/>
</dbReference>
<dbReference type="PROSITE" id="PS01124">
    <property type="entry name" value="HTH_ARAC_FAMILY_2"/>
    <property type="match status" value="1"/>
</dbReference>
<dbReference type="Proteomes" id="UP000624703">
    <property type="component" value="Unassembled WGS sequence"/>
</dbReference>
<dbReference type="Gene3D" id="2.60.120.280">
    <property type="entry name" value="Regulatory protein AraC"/>
    <property type="match status" value="1"/>
</dbReference>
<dbReference type="InterPro" id="IPR037923">
    <property type="entry name" value="HTH-like"/>
</dbReference>
<keyword evidence="1" id="KW-0805">Transcription regulation</keyword>
<keyword evidence="7" id="KW-1185">Reference proteome</keyword>
<dbReference type="CDD" id="cd02208">
    <property type="entry name" value="cupin_RmlC-like"/>
    <property type="match status" value="1"/>
</dbReference>
<reference evidence="6" key="1">
    <citation type="submission" date="2021-01" db="EMBL/GenBank/DDBJ databases">
        <title>Modified the classification status of verrucomicrobia.</title>
        <authorList>
            <person name="Feng X."/>
        </authorList>
    </citation>
    <scope>NUCLEOTIDE SEQUENCE</scope>
    <source>
        <strain evidence="6">_KCTC 22039</strain>
    </source>
</reference>
<dbReference type="InterPro" id="IPR018062">
    <property type="entry name" value="HTH_AraC-typ_CS"/>
</dbReference>
<protein>
    <submittedName>
        <fullName evidence="6">AraC family transcriptional regulator</fullName>
    </submittedName>
</protein>
<dbReference type="Pfam" id="PF12833">
    <property type="entry name" value="HTH_18"/>
    <property type="match status" value="1"/>
</dbReference>